<dbReference type="Proteomes" id="UP001529340">
    <property type="component" value="Unassembled WGS sequence"/>
</dbReference>
<dbReference type="EMBL" id="JAUDCG010000022">
    <property type="protein sequence ID" value="MDM8157243.1"/>
    <property type="molecule type" value="Genomic_DNA"/>
</dbReference>
<evidence type="ECO:0000313" key="1">
    <source>
        <dbReference type="EMBL" id="MDM8157243.1"/>
    </source>
</evidence>
<evidence type="ECO:0000313" key="2">
    <source>
        <dbReference type="Proteomes" id="UP001529340"/>
    </source>
</evidence>
<comment type="caution">
    <text evidence="1">The sequence shown here is derived from an EMBL/GenBank/DDBJ whole genome shotgun (WGS) entry which is preliminary data.</text>
</comment>
<sequence>MQKRQGRQKRTNIRNVWKSGSVLSSVEHGRKMGACRDVSMGCDIVCGWGMAYWSRRKKCMENGEVLVYYVLMTDRGAQEGNLFLSAPLNNAYLLERIQELKEQADGREVIIRNIIYLR</sequence>
<name>A0ABT7UE34_9FIRM</name>
<keyword evidence="2" id="KW-1185">Reference proteome</keyword>
<protein>
    <submittedName>
        <fullName evidence="1">Uncharacterized protein</fullName>
    </submittedName>
</protein>
<reference evidence="1" key="1">
    <citation type="submission" date="2023-06" db="EMBL/GenBank/DDBJ databases">
        <title>Identification and characterization of horizontal gene transfer across gut microbiota members of farm animals based on homology search.</title>
        <authorList>
            <person name="Schwarzerova J."/>
            <person name="Nykrynova M."/>
            <person name="Jureckova K."/>
            <person name="Cejkova D."/>
            <person name="Rychlik I."/>
        </authorList>
    </citation>
    <scope>NUCLEOTIDE SEQUENCE</scope>
    <source>
        <strain evidence="1">ET39</strain>
    </source>
</reference>
<gene>
    <name evidence="1" type="ORF">QUV96_06265</name>
</gene>
<dbReference type="RefSeq" id="WP_289607705.1">
    <property type="nucleotide sequence ID" value="NZ_JAUDCG010000022.1"/>
</dbReference>
<organism evidence="1 2">
    <name type="scientific">Amedibacillus dolichus</name>
    <dbReference type="NCBI Taxonomy" id="31971"/>
    <lineage>
        <taxon>Bacteria</taxon>
        <taxon>Bacillati</taxon>
        <taxon>Bacillota</taxon>
        <taxon>Erysipelotrichia</taxon>
        <taxon>Erysipelotrichales</taxon>
        <taxon>Erysipelotrichaceae</taxon>
        <taxon>Amedibacillus</taxon>
    </lineage>
</organism>
<accession>A0ABT7UE34</accession>
<proteinExistence type="predicted"/>
<reference evidence="1" key="2">
    <citation type="submission" date="2023-06" db="EMBL/GenBank/DDBJ databases">
        <authorList>
            <person name="Zeman M."/>
            <person name="Kubasova T."/>
            <person name="Jahodarova E."/>
            <person name="Nykrynova M."/>
            <person name="Rychlik I."/>
        </authorList>
    </citation>
    <scope>NUCLEOTIDE SEQUENCE</scope>
    <source>
        <strain evidence="1">ET39</strain>
    </source>
</reference>